<organism evidence="2 3">
    <name type="scientific">Cinnamomum micranthum f. kanehirae</name>
    <dbReference type="NCBI Taxonomy" id="337451"/>
    <lineage>
        <taxon>Eukaryota</taxon>
        <taxon>Viridiplantae</taxon>
        <taxon>Streptophyta</taxon>
        <taxon>Embryophyta</taxon>
        <taxon>Tracheophyta</taxon>
        <taxon>Spermatophyta</taxon>
        <taxon>Magnoliopsida</taxon>
        <taxon>Magnoliidae</taxon>
        <taxon>Laurales</taxon>
        <taxon>Lauraceae</taxon>
        <taxon>Cinnamomum</taxon>
    </lineage>
</organism>
<reference evidence="2 3" key="1">
    <citation type="journal article" date="2019" name="Nat. Plants">
        <title>Stout camphor tree genome fills gaps in understanding of flowering plant genome evolution.</title>
        <authorList>
            <person name="Chaw S.M."/>
            <person name="Liu Y.C."/>
            <person name="Wu Y.W."/>
            <person name="Wang H.Y."/>
            <person name="Lin C.I."/>
            <person name="Wu C.S."/>
            <person name="Ke H.M."/>
            <person name="Chang L.Y."/>
            <person name="Hsu C.Y."/>
            <person name="Yang H.T."/>
            <person name="Sudianto E."/>
            <person name="Hsu M.H."/>
            <person name="Wu K.P."/>
            <person name="Wang L.N."/>
            <person name="Leebens-Mack J.H."/>
            <person name="Tsai I.J."/>
        </authorList>
    </citation>
    <scope>NUCLEOTIDE SEQUENCE [LARGE SCALE GENOMIC DNA]</scope>
    <source>
        <strain evidence="3">cv. Chaw 1501</strain>
        <tissue evidence="2">Young leaves</tissue>
    </source>
</reference>
<dbReference type="GO" id="GO:0080043">
    <property type="term" value="F:quercetin 3-O-glucosyltransferase activity"/>
    <property type="evidence" value="ECO:0007669"/>
    <property type="project" value="TreeGrafter"/>
</dbReference>
<evidence type="ECO:0000313" key="2">
    <source>
        <dbReference type="EMBL" id="RWR76047.1"/>
    </source>
</evidence>
<dbReference type="GO" id="GO:0080044">
    <property type="term" value="F:quercetin 7-O-glucosyltransferase activity"/>
    <property type="evidence" value="ECO:0007669"/>
    <property type="project" value="TreeGrafter"/>
</dbReference>
<dbReference type="SUPFAM" id="SSF53756">
    <property type="entry name" value="UDP-Glycosyltransferase/glycogen phosphorylase"/>
    <property type="match status" value="1"/>
</dbReference>
<keyword evidence="2" id="KW-0808">Transferase</keyword>
<dbReference type="Gene3D" id="3.40.50.2000">
    <property type="entry name" value="Glycogen Phosphorylase B"/>
    <property type="match status" value="2"/>
</dbReference>
<dbReference type="PANTHER" id="PTHR11926">
    <property type="entry name" value="GLUCOSYL/GLUCURONOSYL TRANSFERASES"/>
    <property type="match status" value="1"/>
</dbReference>
<evidence type="ECO:0000313" key="3">
    <source>
        <dbReference type="Proteomes" id="UP000283530"/>
    </source>
</evidence>
<keyword evidence="3" id="KW-1185">Reference proteome</keyword>
<gene>
    <name evidence="2" type="ORF">CKAN_00445900</name>
</gene>
<sequence length="221" mass="24497">MYVVALPYLGCGHINPMMNLCKLLALSDDSLLITFVVTEEWLGFIGSAPTPPNIRFRSIPNVIPSELVREANFAGFIEAMWIPSGSVRSQQHEISLRLQPNSTLDEPESYLSRLCDSSERGEERVNYIPGISSIRLADFPYFSIAKGEAVLGRALEGISSATESQCILFNSFYELENDVIDSLRAKIQISIYHVGPTIPYMTLHEMTAMAMAHGPSQRGPL</sequence>
<proteinExistence type="inferred from homology"/>
<protein>
    <submittedName>
        <fullName evidence="2">UDP-glycosyltransferase 87A1</fullName>
    </submittedName>
</protein>
<comment type="similarity">
    <text evidence="1">Belongs to the UDP-glycosyltransferase family.</text>
</comment>
<dbReference type="OrthoDB" id="5835829at2759"/>
<name>A0A3S3PYQ5_9MAGN</name>
<dbReference type="Proteomes" id="UP000283530">
    <property type="component" value="Unassembled WGS sequence"/>
</dbReference>
<dbReference type="EMBL" id="QPKB01000002">
    <property type="protein sequence ID" value="RWR76047.1"/>
    <property type="molecule type" value="Genomic_DNA"/>
</dbReference>
<dbReference type="AlphaFoldDB" id="A0A3S3PYQ5"/>
<comment type="caution">
    <text evidence="2">The sequence shown here is derived from an EMBL/GenBank/DDBJ whole genome shotgun (WGS) entry which is preliminary data.</text>
</comment>
<accession>A0A3S3PYQ5</accession>
<dbReference type="PANTHER" id="PTHR11926:SF774">
    <property type="entry name" value="UDP-GLYCOSYLTRANSFERASE 85A1-RELATED"/>
    <property type="match status" value="1"/>
</dbReference>
<evidence type="ECO:0000256" key="1">
    <source>
        <dbReference type="ARBA" id="ARBA00009995"/>
    </source>
</evidence>